<feature type="compositionally biased region" description="Polar residues" evidence="1">
    <location>
        <begin position="126"/>
        <end position="137"/>
    </location>
</feature>
<protein>
    <submittedName>
        <fullName evidence="2">Uncharacterized protein</fullName>
    </submittedName>
</protein>
<feature type="compositionally biased region" description="Basic residues" evidence="1">
    <location>
        <begin position="62"/>
        <end position="83"/>
    </location>
</feature>
<evidence type="ECO:0000313" key="2">
    <source>
        <dbReference type="EMBL" id="KAF2844412.1"/>
    </source>
</evidence>
<organism evidence="2 3">
    <name type="scientific">Plenodomus tracheiphilus IPT5</name>
    <dbReference type="NCBI Taxonomy" id="1408161"/>
    <lineage>
        <taxon>Eukaryota</taxon>
        <taxon>Fungi</taxon>
        <taxon>Dikarya</taxon>
        <taxon>Ascomycota</taxon>
        <taxon>Pezizomycotina</taxon>
        <taxon>Dothideomycetes</taxon>
        <taxon>Pleosporomycetidae</taxon>
        <taxon>Pleosporales</taxon>
        <taxon>Pleosporineae</taxon>
        <taxon>Leptosphaeriaceae</taxon>
        <taxon>Plenodomus</taxon>
    </lineage>
</organism>
<feature type="region of interest" description="Disordered" evidence="1">
    <location>
        <begin position="123"/>
        <end position="151"/>
    </location>
</feature>
<dbReference type="EMBL" id="MU006382">
    <property type="protein sequence ID" value="KAF2844412.1"/>
    <property type="molecule type" value="Genomic_DNA"/>
</dbReference>
<name>A0A6A7AMZ3_9PLEO</name>
<keyword evidence="3" id="KW-1185">Reference proteome</keyword>
<proteinExistence type="predicted"/>
<reference evidence="2" key="1">
    <citation type="submission" date="2020-01" db="EMBL/GenBank/DDBJ databases">
        <authorList>
            <consortium name="DOE Joint Genome Institute"/>
            <person name="Haridas S."/>
            <person name="Albert R."/>
            <person name="Binder M."/>
            <person name="Bloem J."/>
            <person name="Labutti K."/>
            <person name="Salamov A."/>
            <person name="Andreopoulos B."/>
            <person name="Baker S.E."/>
            <person name="Barry K."/>
            <person name="Bills G."/>
            <person name="Bluhm B.H."/>
            <person name="Cannon C."/>
            <person name="Castanera R."/>
            <person name="Culley D.E."/>
            <person name="Daum C."/>
            <person name="Ezra D."/>
            <person name="Gonzalez J.B."/>
            <person name="Henrissat B."/>
            <person name="Kuo A."/>
            <person name="Liang C."/>
            <person name="Lipzen A."/>
            <person name="Lutzoni F."/>
            <person name="Magnuson J."/>
            <person name="Mondo S."/>
            <person name="Nolan M."/>
            <person name="Ohm R."/>
            <person name="Pangilinan J."/>
            <person name="Park H.-J."/>
            <person name="Ramirez L."/>
            <person name="Alfaro M."/>
            <person name="Sun H."/>
            <person name="Tritt A."/>
            <person name="Yoshinaga Y."/>
            <person name="Zwiers L.-H."/>
            <person name="Turgeon B.G."/>
            <person name="Goodwin S.B."/>
            <person name="Spatafora J.W."/>
            <person name="Crous P.W."/>
            <person name="Grigoriev I.V."/>
        </authorList>
    </citation>
    <scope>NUCLEOTIDE SEQUENCE</scope>
    <source>
        <strain evidence="2">IPT5</strain>
    </source>
</reference>
<dbReference type="OrthoDB" id="10602408at2759"/>
<feature type="region of interest" description="Disordered" evidence="1">
    <location>
        <begin position="1"/>
        <end position="111"/>
    </location>
</feature>
<evidence type="ECO:0000313" key="3">
    <source>
        <dbReference type="Proteomes" id="UP000799423"/>
    </source>
</evidence>
<feature type="compositionally biased region" description="Low complexity" evidence="1">
    <location>
        <begin position="1"/>
        <end position="17"/>
    </location>
</feature>
<dbReference type="Proteomes" id="UP000799423">
    <property type="component" value="Unassembled WGS sequence"/>
</dbReference>
<feature type="region of interest" description="Disordered" evidence="1">
    <location>
        <begin position="372"/>
        <end position="416"/>
    </location>
</feature>
<feature type="compositionally biased region" description="Polar residues" evidence="1">
    <location>
        <begin position="40"/>
        <end position="55"/>
    </location>
</feature>
<accession>A0A6A7AMZ3</accession>
<sequence length="416" mass="46519">MECNRLSSQAKQQLLSSPDPDIGGLDFEPINPKKRKFDRPNSTKPVNQTSNSTDSFEFKTCKSWKKTPRSRSAIRKPHNNSHKGFREPSSQKPAMDRPRSAPLATPLLAPSQGSRIMYASSGAFRAQQQHQGLQKTSSRTHHDHPNAAPDNQVTLTDANSTSLHHVRYSLGTLENPQYCPRQVVSTEFRLLQCDAAAGLLGLFFPHHTTAINELALLKGLTDLWEQGRSLFCVELSTDYDSVSTILELWLRERQVINDLYRSMQAGPSFKEENSVNELQSLNEIRAIRLHLINFRQFNGQDPGDLLCKAFGVLTNIKGYEDNFKTGLAKLASELDKSKLLDSLDKDNSKITNISVNRNEPSPIPGTMRNTNSMPPSIHPQYEPAGSSGTFNKPIVIDKGESTSEKTYPAKVTREFK</sequence>
<gene>
    <name evidence="2" type="ORF">T440DRAFT_473405</name>
</gene>
<dbReference type="AlphaFoldDB" id="A0A6A7AMZ3"/>
<evidence type="ECO:0000256" key="1">
    <source>
        <dbReference type="SAM" id="MobiDB-lite"/>
    </source>
</evidence>